<dbReference type="STRING" id="47855.GA0070606_0375"/>
<accession>A0A1C6TS39</accession>
<protein>
    <submittedName>
        <fullName evidence="3">Catechol 2,3-dioxygenase</fullName>
    </submittedName>
</protein>
<dbReference type="GO" id="GO:0046491">
    <property type="term" value="P:L-methylmalonyl-CoA metabolic process"/>
    <property type="evidence" value="ECO:0007669"/>
    <property type="project" value="TreeGrafter"/>
</dbReference>
<evidence type="ECO:0000313" key="3">
    <source>
        <dbReference type="EMBL" id="SCL44622.1"/>
    </source>
</evidence>
<dbReference type="GO" id="GO:0051213">
    <property type="term" value="F:dioxygenase activity"/>
    <property type="evidence" value="ECO:0007669"/>
    <property type="project" value="UniProtKB-KW"/>
</dbReference>
<evidence type="ECO:0000313" key="4">
    <source>
        <dbReference type="Proteomes" id="UP000199001"/>
    </source>
</evidence>
<evidence type="ECO:0000259" key="2">
    <source>
        <dbReference type="PROSITE" id="PS51819"/>
    </source>
</evidence>
<dbReference type="EMBL" id="FMHZ01000002">
    <property type="protein sequence ID" value="SCL44622.1"/>
    <property type="molecule type" value="Genomic_DNA"/>
</dbReference>
<dbReference type="PANTHER" id="PTHR43048:SF5">
    <property type="entry name" value="BLR5325 PROTEIN"/>
    <property type="match status" value="1"/>
</dbReference>
<dbReference type="InterPro" id="IPR051785">
    <property type="entry name" value="MMCE/EMCE_epimerase"/>
</dbReference>
<evidence type="ECO:0000256" key="1">
    <source>
        <dbReference type="ARBA" id="ARBA00022723"/>
    </source>
</evidence>
<keyword evidence="3" id="KW-0560">Oxidoreductase</keyword>
<dbReference type="PANTHER" id="PTHR43048">
    <property type="entry name" value="METHYLMALONYL-COA EPIMERASE"/>
    <property type="match status" value="1"/>
</dbReference>
<reference evidence="4" key="1">
    <citation type="submission" date="2016-06" db="EMBL/GenBank/DDBJ databases">
        <authorList>
            <person name="Varghese N."/>
            <person name="Submissions Spin"/>
        </authorList>
    </citation>
    <scope>NUCLEOTIDE SEQUENCE [LARGE SCALE GENOMIC DNA]</scope>
    <source>
        <strain evidence="4">DSM 43903</strain>
    </source>
</reference>
<organism evidence="3 4">
    <name type="scientific">Micromonospora citrea</name>
    <dbReference type="NCBI Taxonomy" id="47855"/>
    <lineage>
        <taxon>Bacteria</taxon>
        <taxon>Bacillati</taxon>
        <taxon>Actinomycetota</taxon>
        <taxon>Actinomycetes</taxon>
        <taxon>Micromonosporales</taxon>
        <taxon>Micromonosporaceae</taxon>
        <taxon>Micromonospora</taxon>
    </lineage>
</organism>
<name>A0A1C6TS39_9ACTN</name>
<dbReference type="Proteomes" id="UP000199001">
    <property type="component" value="Unassembled WGS sequence"/>
</dbReference>
<dbReference type="Pfam" id="PF13669">
    <property type="entry name" value="Glyoxalase_4"/>
    <property type="match status" value="1"/>
</dbReference>
<dbReference type="Gene3D" id="3.10.180.10">
    <property type="entry name" value="2,3-Dihydroxybiphenyl 1,2-Dioxygenase, domain 1"/>
    <property type="match status" value="1"/>
</dbReference>
<sequence>MLAFAADSVAGVAGQIPIAHRGSRYMIDTTGAQFMSHVRRFDHVGITVADLDAVTDFFVALGLEVEGRAFVEGEFLETVCGIPDARTEIVMLKSPGDGARLELARFVRPKSVPGSPAAMANELGLRNVSFEVDDLRAAVDWAAGEGYGLVGGVGEYEGAWRMAYVRGPEGIIVSLAERLG</sequence>
<dbReference type="GO" id="GO:0046872">
    <property type="term" value="F:metal ion binding"/>
    <property type="evidence" value="ECO:0007669"/>
    <property type="project" value="UniProtKB-KW"/>
</dbReference>
<gene>
    <name evidence="3" type="ORF">GA0070606_0375</name>
</gene>
<dbReference type="InterPro" id="IPR037523">
    <property type="entry name" value="VOC_core"/>
</dbReference>
<feature type="domain" description="VOC" evidence="2">
    <location>
        <begin position="40"/>
        <end position="178"/>
    </location>
</feature>
<dbReference type="RefSeq" id="WP_218105935.1">
    <property type="nucleotide sequence ID" value="NZ_FMHZ01000002.1"/>
</dbReference>
<keyword evidence="3" id="KW-0223">Dioxygenase</keyword>
<dbReference type="AlphaFoldDB" id="A0A1C6TS39"/>
<keyword evidence="1" id="KW-0479">Metal-binding</keyword>
<dbReference type="CDD" id="cd08353">
    <property type="entry name" value="VOC_like"/>
    <property type="match status" value="1"/>
</dbReference>
<keyword evidence="4" id="KW-1185">Reference proteome</keyword>
<dbReference type="InterPro" id="IPR029068">
    <property type="entry name" value="Glyas_Bleomycin-R_OHBP_Dase"/>
</dbReference>
<dbReference type="SUPFAM" id="SSF54593">
    <property type="entry name" value="Glyoxalase/Bleomycin resistance protein/Dihydroxybiphenyl dioxygenase"/>
    <property type="match status" value="1"/>
</dbReference>
<proteinExistence type="predicted"/>
<dbReference type="PROSITE" id="PS51819">
    <property type="entry name" value="VOC"/>
    <property type="match status" value="1"/>
</dbReference>
<dbReference type="GO" id="GO:0004493">
    <property type="term" value="F:methylmalonyl-CoA epimerase activity"/>
    <property type="evidence" value="ECO:0007669"/>
    <property type="project" value="TreeGrafter"/>
</dbReference>